<sequence>MRYALIASALVASAQAHGLIRWVYGANGVKMPGLTVIDGTPRNCAVNACGSQADTGIIRDQDINANKAGALGKTQGHGSVDAETNVAVWCGNKPAHAAPANKGAEDSVGVEDALGAFAPPQQQKKEKRSKARRQSMLDSLLGGASNLPIIGITGIGATKDMSGMPKTENIISATAAKGKGEGQCNLPTCGKDGIIEVGWFQVNQDGAGPLTGAVDCTSGGKDPKAFKTAQVVQNAPGSGISGLSVATLVEYQVKVKMPAECKKCTGKLGGADNVCVVRVRNNALAGPFGGSGAFTCNMEGGAKKRSVVFEA</sequence>
<dbReference type="EMBL" id="CP086355">
    <property type="protein sequence ID" value="UNI15756.1"/>
    <property type="molecule type" value="Genomic_DNA"/>
</dbReference>
<evidence type="ECO:0008006" key="4">
    <source>
        <dbReference type="Google" id="ProtNLM"/>
    </source>
</evidence>
<accession>A0A9Q8V8M5</accession>
<proteinExistence type="predicted"/>
<keyword evidence="3" id="KW-1185">Reference proteome</keyword>
<evidence type="ECO:0000313" key="3">
    <source>
        <dbReference type="Proteomes" id="UP000829364"/>
    </source>
</evidence>
<keyword evidence="1" id="KW-0732">Signal</keyword>
<dbReference type="RefSeq" id="XP_047839237.1">
    <property type="nucleotide sequence ID" value="XM_047983267.1"/>
</dbReference>
<dbReference type="GeneID" id="72064223"/>
<gene>
    <name evidence="2" type="ORF">JDV02_002262</name>
</gene>
<reference evidence="2" key="1">
    <citation type="submission" date="2021-11" db="EMBL/GenBank/DDBJ databases">
        <title>Purpureocillium_takamizusanense_genome.</title>
        <authorList>
            <person name="Nguyen N.-H."/>
        </authorList>
    </citation>
    <scope>NUCLEOTIDE SEQUENCE</scope>
    <source>
        <strain evidence="2">PT3</strain>
    </source>
</reference>
<protein>
    <recommendedName>
        <fullName evidence="4">Cell surface protein (Mas1)</fullName>
    </recommendedName>
</protein>
<dbReference type="PANTHER" id="PTHR34618">
    <property type="entry name" value="SURFACE PROTEIN MAS1, PUTATIVE-RELATED"/>
    <property type="match status" value="1"/>
</dbReference>
<dbReference type="AlphaFoldDB" id="A0A9Q8V8M5"/>
<dbReference type="PANTHER" id="PTHR34618:SF1">
    <property type="entry name" value="SECRETED PROTEIN"/>
    <property type="match status" value="1"/>
</dbReference>
<dbReference type="KEGG" id="ptkz:JDV02_002262"/>
<name>A0A9Q8V8M5_9HYPO</name>
<feature type="signal peptide" evidence="1">
    <location>
        <begin position="1"/>
        <end position="16"/>
    </location>
</feature>
<dbReference type="InterPro" id="IPR021476">
    <property type="entry name" value="Egh16-like"/>
</dbReference>
<evidence type="ECO:0000313" key="2">
    <source>
        <dbReference type="EMBL" id="UNI15756.1"/>
    </source>
</evidence>
<dbReference type="Proteomes" id="UP000829364">
    <property type="component" value="Chromosome 2"/>
</dbReference>
<evidence type="ECO:0000256" key="1">
    <source>
        <dbReference type="SAM" id="SignalP"/>
    </source>
</evidence>
<organism evidence="2 3">
    <name type="scientific">Purpureocillium takamizusanense</name>
    <dbReference type="NCBI Taxonomy" id="2060973"/>
    <lineage>
        <taxon>Eukaryota</taxon>
        <taxon>Fungi</taxon>
        <taxon>Dikarya</taxon>
        <taxon>Ascomycota</taxon>
        <taxon>Pezizomycotina</taxon>
        <taxon>Sordariomycetes</taxon>
        <taxon>Hypocreomycetidae</taxon>
        <taxon>Hypocreales</taxon>
        <taxon>Ophiocordycipitaceae</taxon>
        <taxon>Purpureocillium</taxon>
    </lineage>
</organism>
<feature type="chain" id="PRO_5040136786" description="Cell surface protein (Mas1)" evidence="1">
    <location>
        <begin position="17"/>
        <end position="311"/>
    </location>
</feature>
<dbReference type="OrthoDB" id="5310497at2759"/>
<dbReference type="Pfam" id="PF11327">
    <property type="entry name" value="Egh16-like"/>
    <property type="match status" value="1"/>
</dbReference>